<evidence type="ECO:0000313" key="8">
    <source>
        <dbReference type="Proteomes" id="UP000706039"/>
    </source>
</evidence>
<feature type="transmembrane region" description="Helical" evidence="6">
    <location>
        <begin position="373"/>
        <end position="393"/>
    </location>
</feature>
<evidence type="ECO:0000256" key="4">
    <source>
        <dbReference type="ARBA" id="ARBA00022989"/>
    </source>
</evidence>
<keyword evidence="4 6" id="KW-1133">Transmembrane helix</keyword>
<evidence type="ECO:0000256" key="3">
    <source>
        <dbReference type="ARBA" id="ARBA00022692"/>
    </source>
</evidence>
<gene>
    <name evidence="7" type="ORF">K7G82_21685</name>
</gene>
<feature type="transmembrane region" description="Helical" evidence="6">
    <location>
        <begin position="130"/>
        <end position="150"/>
    </location>
</feature>
<feature type="transmembrane region" description="Helical" evidence="6">
    <location>
        <begin position="14"/>
        <end position="36"/>
    </location>
</feature>
<feature type="transmembrane region" description="Helical" evidence="6">
    <location>
        <begin position="42"/>
        <end position="61"/>
    </location>
</feature>
<dbReference type="InterPro" id="IPR002797">
    <property type="entry name" value="Polysacc_synth"/>
</dbReference>
<feature type="transmembrane region" description="Helical" evidence="6">
    <location>
        <begin position="303"/>
        <end position="326"/>
    </location>
</feature>
<dbReference type="Proteomes" id="UP000706039">
    <property type="component" value="Unassembled WGS sequence"/>
</dbReference>
<dbReference type="EMBL" id="JAINVV010000011">
    <property type="protein sequence ID" value="MBY8824931.1"/>
    <property type="molecule type" value="Genomic_DNA"/>
</dbReference>
<feature type="transmembrane region" description="Helical" evidence="6">
    <location>
        <begin position="399"/>
        <end position="420"/>
    </location>
</feature>
<evidence type="ECO:0000256" key="2">
    <source>
        <dbReference type="ARBA" id="ARBA00022475"/>
    </source>
</evidence>
<dbReference type="RefSeq" id="WP_222992043.1">
    <property type="nucleotide sequence ID" value="NZ_JAINVV010000011.1"/>
</dbReference>
<feature type="transmembrane region" description="Helical" evidence="6">
    <location>
        <begin position="338"/>
        <end position="361"/>
    </location>
</feature>
<name>A0ABS7PUJ4_9SPHN</name>
<evidence type="ECO:0000256" key="1">
    <source>
        <dbReference type="ARBA" id="ARBA00004651"/>
    </source>
</evidence>
<proteinExistence type="predicted"/>
<dbReference type="PANTHER" id="PTHR30250">
    <property type="entry name" value="PST FAMILY PREDICTED COLANIC ACID TRANSPORTER"/>
    <property type="match status" value="1"/>
</dbReference>
<dbReference type="PANTHER" id="PTHR30250:SF31">
    <property type="entry name" value="INNER MEMBRANE PROTEIN YGHQ"/>
    <property type="match status" value="1"/>
</dbReference>
<evidence type="ECO:0000313" key="7">
    <source>
        <dbReference type="EMBL" id="MBY8824931.1"/>
    </source>
</evidence>
<comment type="subcellular location">
    <subcellularLocation>
        <location evidence="1">Cell membrane</location>
        <topology evidence="1">Multi-pass membrane protein</topology>
    </subcellularLocation>
</comment>
<evidence type="ECO:0000256" key="6">
    <source>
        <dbReference type="SAM" id="Phobius"/>
    </source>
</evidence>
<protein>
    <submittedName>
        <fullName evidence="7">Oligosaccharide flippase family protein</fullName>
    </submittedName>
</protein>
<sequence>MAQATLYGRMSRNIGWLLGGKALGGLLSLVYLAVAARLLGPYQFGVFAIVLSFGQAIANLIQFQSSQLVIRFGAAHLHGMMPDRFTALLRFSALLDIGSAVASAAIGFLFAGLCGRLFGWSGDIVEGAQWFSLSLVFWLRATPTGVLRLLDRFDRLTLAETLTPMIRFAGAVAALAMPPSMTVFLVIWAISEAAASLLLWMFARSALRREGVAMSPGWPRRVTAENPGLWRFALASNATASTNLVWQQLGTLAVGAVVGTAAAGGYRIAFQIAQALAKPAMLLGRVIYPELARLGAAGNAGPAVWRSTAMAGIGGVAMVALTLLAGEPALALIAGAPYAAAGVILTILSISAAIDLAGFALEPALLAAGRAGHALIARIGGAIVYAGLLLFSIDRWGVHGVAWSAVAGSLAALVLSLLLVRRAGVRGA</sequence>
<accession>A0ABS7PUJ4</accession>
<dbReference type="Pfam" id="PF01943">
    <property type="entry name" value="Polysacc_synt"/>
    <property type="match status" value="1"/>
</dbReference>
<evidence type="ECO:0000256" key="5">
    <source>
        <dbReference type="ARBA" id="ARBA00023136"/>
    </source>
</evidence>
<keyword evidence="2" id="KW-1003">Cell membrane</keyword>
<reference evidence="7 8" key="1">
    <citation type="submission" date="2021-08" db="EMBL/GenBank/DDBJ databases">
        <authorList>
            <person name="Tuo L."/>
        </authorList>
    </citation>
    <scope>NUCLEOTIDE SEQUENCE [LARGE SCALE GENOMIC DNA]</scope>
    <source>
        <strain evidence="7 8">JCM 31229</strain>
    </source>
</reference>
<organism evidence="7 8">
    <name type="scientific">Sphingomonas colocasiae</name>
    <dbReference type="NCBI Taxonomy" id="1848973"/>
    <lineage>
        <taxon>Bacteria</taxon>
        <taxon>Pseudomonadati</taxon>
        <taxon>Pseudomonadota</taxon>
        <taxon>Alphaproteobacteria</taxon>
        <taxon>Sphingomonadales</taxon>
        <taxon>Sphingomonadaceae</taxon>
        <taxon>Sphingomonas</taxon>
    </lineage>
</organism>
<comment type="caution">
    <text evidence="7">The sequence shown here is derived from an EMBL/GenBank/DDBJ whole genome shotgun (WGS) entry which is preliminary data.</text>
</comment>
<keyword evidence="5 6" id="KW-0472">Membrane</keyword>
<keyword evidence="3 6" id="KW-0812">Transmembrane</keyword>
<keyword evidence="8" id="KW-1185">Reference proteome</keyword>
<feature type="transmembrane region" description="Helical" evidence="6">
    <location>
        <begin position="87"/>
        <end position="110"/>
    </location>
</feature>
<dbReference type="InterPro" id="IPR050833">
    <property type="entry name" value="Poly_Biosynth_Transport"/>
</dbReference>